<dbReference type="PANTHER" id="PTHR10643">
    <property type="entry name" value="KINETOCHORE PROTEIN NDC80"/>
    <property type="match status" value="1"/>
</dbReference>
<keyword evidence="8 10" id="KW-0131">Cell cycle</keyword>
<dbReference type="Pfam" id="PF18077">
    <property type="entry name" value="DUF5595"/>
    <property type="match status" value="1"/>
</dbReference>
<dbReference type="InterPro" id="IPR040967">
    <property type="entry name" value="DUF5595"/>
</dbReference>
<comment type="function">
    <text evidence="10">Acts as a component of the essential kinetochore-associated NDC80 complex, which is required for chromosome segregation and spindle checkpoint activity.</text>
</comment>
<dbReference type="Pfam" id="PF03801">
    <property type="entry name" value="Ndc80_HEC"/>
    <property type="match status" value="1"/>
</dbReference>
<dbReference type="GO" id="GO:0005634">
    <property type="term" value="C:nucleus"/>
    <property type="evidence" value="ECO:0007669"/>
    <property type="project" value="UniProtKB-SubCell"/>
</dbReference>
<keyword evidence="18" id="KW-1185">Reference proteome</keyword>
<dbReference type="InterPro" id="IPR057091">
    <property type="entry name" value="NDC80_loop"/>
</dbReference>
<accession>A0A2C9KGR8</accession>
<evidence type="ECO:0000313" key="18">
    <source>
        <dbReference type="Proteomes" id="UP001165740"/>
    </source>
</evidence>
<dbReference type="PANTHER" id="PTHR10643:SF2">
    <property type="entry name" value="KINETOCHORE PROTEIN NDC80 HOMOLOG"/>
    <property type="match status" value="1"/>
</dbReference>
<dbReference type="GO" id="GO:0031262">
    <property type="term" value="C:Ndc80 complex"/>
    <property type="evidence" value="ECO:0007669"/>
    <property type="project" value="UniProtKB-UniRule"/>
</dbReference>
<evidence type="ECO:0000313" key="17">
    <source>
        <dbReference type="Proteomes" id="UP000076420"/>
    </source>
</evidence>
<dbReference type="GeneID" id="106071648"/>
<dbReference type="Proteomes" id="UP000076420">
    <property type="component" value="Unassembled WGS sequence"/>
</dbReference>
<protein>
    <recommendedName>
        <fullName evidence="10">Kinetochore protein NDC80</fullName>
    </recommendedName>
</protein>
<feature type="compositionally biased region" description="Basic and acidic residues" evidence="12">
    <location>
        <begin position="13"/>
        <end position="29"/>
    </location>
</feature>
<evidence type="ECO:0000259" key="15">
    <source>
        <dbReference type="Pfam" id="PF24487"/>
    </source>
</evidence>
<dbReference type="VEuPathDB" id="VectorBase:BGLB019513"/>
<evidence type="ECO:0000256" key="10">
    <source>
        <dbReference type="RuleBase" id="RU368072"/>
    </source>
</evidence>
<reference evidence="16" key="1">
    <citation type="submission" date="2020-05" db="UniProtKB">
        <authorList>
            <consortium name="EnsemblMetazoa"/>
        </authorList>
    </citation>
    <scope>IDENTIFICATION</scope>
    <source>
        <strain evidence="16">BB02</strain>
    </source>
</reference>
<evidence type="ECO:0000259" key="14">
    <source>
        <dbReference type="Pfam" id="PF18077"/>
    </source>
</evidence>
<dbReference type="GO" id="GO:0051301">
    <property type="term" value="P:cell division"/>
    <property type="evidence" value="ECO:0007669"/>
    <property type="project" value="UniProtKB-UniRule"/>
</dbReference>
<sequence>MRKSSIGGPPQRVRADNTTHSRNPSRERPSLIGRPSISGYGNSRLSSYGNQRQSSVNQFSAIPKLGRPSSGIGVRGRTDVIKDTRPIYDKKYQAQCIRQLLEFLISHQYPHPISQKLLELPSAKDFFKIFEFCVGQYWFGYKQVPKMEEEVPRVLKLIGYPFTISKTQLMSAGSPHTWPHLLAALIWIIETLPMTALNIENHGGIDAFIFETSESETVSLEKIIFDDSVRTYLAFMSGADTFEEQNTCVEKILLHKLQGFNVEELNDENTRLETELALMEQTKKKRRKIQEAIENLKCDFKLLSAHVSNLRDYRKNIAAENKTLEDELGMLSANLQSEREKLTKLQEVYEKQSLSPADVERLKAEQDSLKLEVDKLEKAIANIDADIWEKSMKQAKINEEVEKEASTYNRIAIGLKLVPETTELARGRDFRLYSGFSSDPVGAFDNTVKPMLLTLKKSTEDSIRKKEKYLFQLKGDNEQCSEGLTELKANLEKVEKELHSLDEEIESLKKLSQSDKMSVTNEIESVQQEIRNLEDRQRQVLEEKDRLTEELKRLTAIENVKKEEVVELTATLDKDYTKICNDAEDYKNSVEQQMDIYTETLRAKVMTKRAHIKQLQEESRDRERRLDLMFKNLH</sequence>
<name>A0A2C9KGR8_BIOGL</name>
<evidence type="ECO:0000256" key="1">
    <source>
        <dbReference type="ARBA" id="ARBA00007050"/>
    </source>
</evidence>
<keyword evidence="7 10" id="KW-0539">Nucleus</keyword>
<dbReference type="AlphaFoldDB" id="A0A2C9KGR8"/>
<comment type="similarity">
    <text evidence="1 10">Belongs to the NDC80/HEC1 family.</text>
</comment>
<dbReference type="Gene3D" id="6.10.250.1950">
    <property type="match status" value="1"/>
</dbReference>
<dbReference type="OrthoDB" id="7459479at2759"/>
<evidence type="ECO:0000256" key="5">
    <source>
        <dbReference type="ARBA" id="ARBA00022838"/>
    </source>
</evidence>
<dbReference type="RefSeq" id="XP_055889504.1">
    <property type="nucleotide sequence ID" value="XM_056033529.1"/>
</dbReference>
<dbReference type="InterPro" id="IPR038273">
    <property type="entry name" value="Ndc80_sf"/>
</dbReference>
<proteinExistence type="inferred from homology"/>
<dbReference type="Gene3D" id="1.10.418.30">
    <property type="entry name" value="Ncd80 complex, Ncd80 subunit"/>
    <property type="match status" value="1"/>
</dbReference>
<evidence type="ECO:0000259" key="13">
    <source>
        <dbReference type="Pfam" id="PF03801"/>
    </source>
</evidence>
<keyword evidence="9 10" id="KW-0137">Centromere</keyword>
<evidence type="ECO:0000256" key="9">
    <source>
        <dbReference type="ARBA" id="ARBA00023328"/>
    </source>
</evidence>
<keyword evidence="3 10" id="KW-0132">Cell division</keyword>
<dbReference type="Pfam" id="PF24487">
    <property type="entry name" value="NDC80_loop"/>
    <property type="match status" value="1"/>
</dbReference>
<dbReference type="EnsemblMetazoa" id="BGLB019513-RA">
    <property type="protein sequence ID" value="BGLB019513-PA"/>
    <property type="gene ID" value="BGLB019513"/>
</dbReference>
<feature type="domain" description="DUF5595" evidence="14">
    <location>
        <begin position="215"/>
        <end position="280"/>
    </location>
</feature>
<evidence type="ECO:0000256" key="4">
    <source>
        <dbReference type="ARBA" id="ARBA00022776"/>
    </source>
</evidence>
<keyword evidence="2 10" id="KW-0158">Chromosome</keyword>
<comment type="subcellular location">
    <subcellularLocation>
        <location evidence="10">Chromosome</location>
        <location evidence="10">Centromere</location>
        <location evidence="10">Kinetochore</location>
    </subcellularLocation>
    <subcellularLocation>
        <location evidence="10">Nucleus</location>
    </subcellularLocation>
</comment>
<dbReference type="STRING" id="6526.A0A2C9KGR8"/>
<evidence type="ECO:0000256" key="8">
    <source>
        <dbReference type="ARBA" id="ARBA00023306"/>
    </source>
</evidence>
<evidence type="ECO:0000313" key="20">
    <source>
        <dbReference type="RefSeq" id="XP_055889504.1"/>
    </source>
</evidence>
<keyword evidence="6 11" id="KW-0175">Coiled coil</keyword>
<gene>
    <name evidence="16" type="primary">106071648</name>
    <name evidence="19 20" type="synonym">LOC106071648</name>
</gene>
<dbReference type="Proteomes" id="UP001165740">
    <property type="component" value="Chromosome 6"/>
</dbReference>
<evidence type="ECO:0000313" key="16">
    <source>
        <dbReference type="EnsemblMetazoa" id="BGLB019513-PA"/>
    </source>
</evidence>
<dbReference type="KEGG" id="bgt:106071648"/>
<evidence type="ECO:0000256" key="12">
    <source>
        <dbReference type="SAM" id="MobiDB-lite"/>
    </source>
</evidence>
<comment type="subunit">
    <text evidence="10">Component of the NDC80 complex.</text>
</comment>
<keyword evidence="5 10" id="KW-0995">Kinetochore</keyword>
<dbReference type="InterPro" id="IPR005550">
    <property type="entry name" value="Kinetochore_Ndc80"/>
</dbReference>
<feature type="coiled-coil region" evidence="11">
    <location>
        <begin position="262"/>
        <end position="386"/>
    </location>
</feature>
<dbReference type="InterPro" id="IPR055260">
    <property type="entry name" value="Ndc80_CH"/>
</dbReference>
<evidence type="ECO:0000256" key="6">
    <source>
        <dbReference type="ARBA" id="ARBA00023054"/>
    </source>
</evidence>
<feature type="domain" description="Kinetochore protein Ndc80 CH" evidence="13">
    <location>
        <begin position="76"/>
        <end position="194"/>
    </location>
</feature>
<evidence type="ECO:0000256" key="7">
    <source>
        <dbReference type="ARBA" id="ARBA00023242"/>
    </source>
</evidence>
<dbReference type="VEuPathDB" id="VectorBase:BGLAX_044247"/>
<reference evidence="19 20" key="2">
    <citation type="submission" date="2025-04" db="UniProtKB">
        <authorList>
            <consortium name="RefSeq"/>
        </authorList>
    </citation>
    <scope>IDENTIFICATION</scope>
</reference>
<evidence type="ECO:0000256" key="2">
    <source>
        <dbReference type="ARBA" id="ARBA00022454"/>
    </source>
</evidence>
<feature type="coiled-coil region" evidence="11">
    <location>
        <begin position="477"/>
        <end position="564"/>
    </location>
</feature>
<feature type="compositionally biased region" description="Polar residues" evidence="12">
    <location>
        <begin position="39"/>
        <end position="49"/>
    </location>
</feature>
<feature type="region of interest" description="Disordered" evidence="12">
    <location>
        <begin position="1"/>
        <end position="49"/>
    </location>
</feature>
<evidence type="ECO:0000256" key="11">
    <source>
        <dbReference type="SAM" id="Coils"/>
    </source>
</evidence>
<keyword evidence="4 10" id="KW-0498">Mitosis</keyword>
<dbReference type="OMA" id="PSHKFQK"/>
<evidence type="ECO:0000256" key="3">
    <source>
        <dbReference type="ARBA" id="ARBA00022618"/>
    </source>
</evidence>
<evidence type="ECO:0000313" key="19">
    <source>
        <dbReference type="RefSeq" id="XP_013087258.1"/>
    </source>
</evidence>
<dbReference type="RefSeq" id="XP_013087258.1">
    <property type="nucleotide sequence ID" value="XM_013231804.2"/>
</dbReference>
<organism evidence="16 17">
    <name type="scientific">Biomphalaria glabrata</name>
    <name type="common">Bloodfluke planorb</name>
    <name type="synonym">Freshwater snail</name>
    <dbReference type="NCBI Taxonomy" id="6526"/>
    <lineage>
        <taxon>Eukaryota</taxon>
        <taxon>Metazoa</taxon>
        <taxon>Spiralia</taxon>
        <taxon>Lophotrochozoa</taxon>
        <taxon>Mollusca</taxon>
        <taxon>Gastropoda</taxon>
        <taxon>Heterobranchia</taxon>
        <taxon>Euthyneura</taxon>
        <taxon>Panpulmonata</taxon>
        <taxon>Hygrophila</taxon>
        <taxon>Lymnaeoidea</taxon>
        <taxon>Planorbidae</taxon>
        <taxon>Biomphalaria</taxon>
    </lineage>
</organism>
<feature type="domain" description="Kinetochore protein NDC80 loop region" evidence="15">
    <location>
        <begin position="373"/>
        <end position="594"/>
    </location>
</feature>
<dbReference type="GO" id="GO:0051315">
    <property type="term" value="P:attachment of mitotic spindle microtubules to kinetochore"/>
    <property type="evidence" value="ECO:0007669"/>
    <property type="project" value="UniProtKB-UniRule"/>
</dbReference>